<reference evidence="1" key="2">
    <citation type="journal article" date="2021" name="PeerJ">
        <title>Extensive microbial diversity within the chicken gut microbiome revealed by metagenomics and culture.</title>
        <authorList>
            <person name="Gilroy R."/>
            <person name="Ravi A."/>
            <person name="Getino M."/>
            <person name="Pursley I."/>
            <person name="Horton D.L."/>
            <person name="Alikhan N.F."/>
            <person name="Baker D."/>
            <person name="Gharbi K."/>
            <person name="Hall N."/>
            <person name="Watson M."/>
            <person name="Adriaenssens E.M."/>
            <person name="Foster-Nyarko E."/>
            <person name="Jarju S."/>
            <person name="Secka A."/>
            <person name="Antonio M."/>
            <person name="Oren A."/>
            <person name="Chaudhuri R.R."/>
            <person name="La Ragione R."/>
            <person name="Hildebrand F."/>
            <person name="Pallen M.J."/>
        </authorList>
    </citation>
    <scope>NUCLEOTIDE SEQUENCE</scope>
    <source>
        <strain evidence="1">ChiHile30-977</strain>
    </source>
</reference>
<protein>
    <recommendedName>
        <fullName evidence="3">Endo-alpha-N-acetylgalactosaminidase glycoside hydrolase</fullName>
    </recommendedName>
</protein>
<dbReference type="Gene3D" id="3.20.20.80">
    <property type="entry name" value="Glycosidases"/>
    <property type="match status" value="1"/>
</dbReference>
<name>A0A9D0YW29_9FIRM</name>
<dbReference type="Proteomes" id="UP000886819">
    <property type="component" value="Unassembled WGS sequence"/>
</dbReference>
<dbReference type="GO" id="GO:0033926">
    <property type="term" value="F:endo-alpha-N-acetylgalactosaminidase activity"/>
    <property type="evidence" value="ECO:0007669"/>
    <property type="project" value="InterPro"/>
</dbReference>
<evidence type="ECO:0000313" key="2">
    <source>
        <dbReference type="Proteomes" id="UP000886819"/>
    </source>
</evidence>
<dbReference type="InterPro" id="IPR043751">
    <property type="entry name" value="DUF5696"/>
</dbReference>
<sequence length="641" mass="72337">MLEVRSGPLRVSLCEKTLRLFVEADGEPWRWADAYAPTLVCREGSLPFASARHVEHVPFRTGVGRGIESRYEGFQAAGRAVPYAFATRIWIEEASGCLYCEWIPLCEQGLTVERVLWPGPMAFDQGRRDWYTLLTVGQGLLVPNDWPEALGRMPFDGFFGTAGAYMPWFAQVRGRAGYLALCETPCNAGWQAEHPAGGPYTHVGVRFEPSLGRMRERRTMRYAFFRDCDYNDLCKTYRAFARERGLLCTLSQKAAKTPRVDALIGCSFVHVGVKRHIHPLSDFYDRHHPARNDSLTSFARRAEEVDRLHALGAGRLYLHLDGWAQPGYDNQHPDALPACAEAGGWAGMRALADRLHAHGDLFGIHDQYRDYYRSAPSFDEEYACRLPDGSIPEHSRWAGGPQSYLCATQALFYVRRNFSRIRDNGVALDGAYLDVFTCNEGDECANPRHRMSRQDCYAYRLRCFEWLHAHGILPSSEEVADWSMPSLVFCHYAPYDFMLRKPGSPRYGLPVPLFNLVYHDCVITPWMMEKTEREDLMLYALLNGGAPYLIREGAYPNTDGAFGAQAQEDNTAGAERLRRDIARCAVVAALHERVAKCEMTRHMLLDADGTRQQSVFSNGTTVTVDFAAGTYDIRPGENTAR</sequence>
<evidence type="ECO:0000313" key="1">
    <source>
        <dbReference type="EMBL" id="HIQ63134.1"/>
    </source>
</evidence>
<comment type="caution">
    <text evidence="1">The sequence shown here is derived from an EMBL/GenBank/DDBJ whole genome shotgun (WGS) entry which is preliminary data.</text>
</comment>
<proteinExistence type="predicted"/>
<accession>A0A9D0YW29</accession>
<reference evidence="1" key="1">
    <citation type="submission" date="2020-10" db="EMBL/GenBank/DDBJ databases">
        <authorList>
            <person name="Gilroy R."/>
        </authorList>
    </citation>
    <scope>NUCLEOTIDE SEQUENCE</scope>
    <source>
        <strain evidence="1">ChiHile30-977</strain>
    </source>
</reference>
<organism evidence="1 2">
    <name type="scientific">Candidatus Avichristensenella intestinipullorum</name>
    <dbReference type="NCBI Taxonomy" id="2840693"/>
    <lineage>
        <taxon>Bacteria</taxon>
        <taxon>Bacillati</taxon>
        <taxon>Bacillota</taxon>
        <taxon>Clostridia</taxon>
        <taxon>Candidatus Avichristensenella</taxon>
    </lineage>
</organism>
<dbReference type="CDD" id="cd14244">
    <property type="entry name" value="GH_101_like"/>
    <property type="match status" value="1"/>
</dbReference>
<gene>
    <name evidence="1" type="ORF">IAA66_06050</name>
</gene>
<dbReference type="EMBL" id="DVFI01000092">
    <property type="protein sequence ID" value="HIQ63134.1"/>
    <property type="molecule type" value="Genomic_DNA"/>
</dbReference>
<dbReference type="AlphaFoldDB" id="A0A9D0YW29"/>
<evidence type="ECO:0008006" key="3">
    <source>
        <dbReference type="Google" id="ProtNLM"/>
    </source>
</evidence>
<dbReference type="InterPro" id="IPR025706">
    <property type="entry name" value="Endoa_GalNAc"/>
</dbReference>
<dbReference type="Pfam" id="PF18952">
    <property type="entry name" value="DUF5696"/>
    <property type="match status" value="1"/>
</dbReference>